<organism evidence="2 3">
    <name type="scientific">Mortierella alpina</name>
    <name type="common">Oleaginous fungus</name>
    <name type="synonym">Mortierella renispora</name>
    <dbReference type="NCBI Taxonomy" id="64518"/>
    <lineage>
        <taxon>Eukaryota</taxon>
        <taxon>Fungi</taxon>
        <taxon>Fungi incertae sedis</taxon>
        <taxon>Mucoromycota</taxon>
        <taxon>Mortierellomycotina</taxon>
        <taxon>Mortierellomycetes</taxon>
        <taxon>Mortierellales</taxon>
        <taxon>Mortierellaceae</taxon>
        <taxon>Mortierella</taxon>
    </lineage>
</organism>
<keyword evidence="1" id="KW-0472">Membrane</keyword>
<dbReference type="EMBL" id="JAIFTL010000135">
    <property type="protein sequence ID" value="KAG9322662.1"/>
    <property type="molecule type" value="Genomic_DNA"/>
</dbReference>
<sequence length="183" mass="20497">MPSRDRFCCCIPLRFAVFVISVVAIGIGAMRLGVTLREKDAERSQKITAFISFAVYAILGISGLLSVFFKTYSFAKNFSTLWWSCTLVTALMSIASLVLLLTTNKKYYKAICQIKLDNDPDVNKINRDSTSSSFQMSVDLCYKTIVISYGITTAIELLVMVFCGWIASRSTRQTKRDEIAQGY</sequence>
<feature type="transmembrane region" description="Helical" evidence="1">
    <location>
        <begin position="81"/>
        <end position="101"/>
    </location>
</feature>
<dbReference type="Proteomes" id="UP000717515">
    <property type="component" value="Unassembled WGS sequence"/>
</dbReference>
<gene>
    <name evidence="2" type="ORF">KVV02_007929</name>
</gene>
<comment type="caution">
    <text evidence="2">The sequence shown here is derived from an EMBL/GenBank/DDBJ whole genome shotgun (WGS) entry which is preliminary data.</text>
</comment>
<evidence type="ECO:0000313" key="2">
    <source>
        <dbReference type="EMBL" id="KAG9322662.1"/>
    </source>
</evidence>
<proteinExistence type="predicted"/>
<keyword evidence="1" id="KW-0812">Transmembrane</keyword>
<feature type="transmembrane region" description="Helical" evidence="1">
    <location>
        <begin position="7"/>
        <end position="27"/>
    </location>
</feature>
<protein>
    <recommendedName>
        <fullName evidence="4">MARVEL domain-containing protein</fullName>
    </recommendedName>
</protein>
<feature type="transmembrane region" description="Helical" evidence="1">
    <location>
        <begin position="146"/>
        <end position="167"/>
    </location>
</feature>
<reference evidence="2" key="1">
    <citation type="submission" date="2021-07" db="EMBL/GenBank/DDBJ databases">
        <title>Draft genome of Mortierella alpina, strain LL118, isolated from an aspen leaf litter sample.</title>
        <authorList>
            <person name="Yang S."/>
            <person name="Vinatzer B.A."/>
        </authorList>
    </citation>
    <scope>NUCLEOTIDE SEQUENCE</scope>
    <source>
        <strain evidence="2">LL118</strain>
    </source>
</reference>
<dbReference type="AlphaFoldDB" id="A0A9P8A5F8"/>
<accession>A0A9P8A5F8</accession>
<keyword evidence="1" id="KW-1133">Transmembrane helix</keyword>
<name>A0A9P8A5F8_MORAP</name>
<evidence type="ECO:0000313" key="3">
    <source>
        <dbReference type="Proteomes" id="UP000717515"/>
    </source>
</evidence>
<feature type="transmembrane region" description="Helical" evidence="1">
    <location>
        <begin position="47"/>
        <end position="69"/>
    </location>
</feature>
<evidence type="ECO:0008006" key="4">
    <source>
        <dbReference type="Google" id="ProtNLM"/>
    </source>
</evidence>
<evidence type="ECO:0000256" key="1">
    <source>
        <dbReference type="SAM" id="Phobius"/>
    </source>
</evidence>